<dbReference type="STRING" id="270918.APR42_09920"/>
<comment type="caution">
    <text evidence="1">The sequence shown here is derived from an EMBL/GenBank/DDBJ whole genome shotgun (WGS) entry which is preliminary data.</text>
</comment>
<keyword evidence="2" id="KW-1185">Reference proteome</keyword>
<gene>
    <name evidence="1" type="ORF">APR42_09920</name>
</gene>
<dbReference type="EMBL" id="LKTP01000035">
    <property type="protein sequence ID" value="KRG27395.1"/>
    <property type="molecule type" value="Genomic_DNA"/>
</dbReference>
<dbReference type="AlphaFoldDB" id="A0A0Q9ZH41"/>
<sequence length="155" mass="18259">MGLTSSSDQEAFLERIHKTDQDIRNGESSEILLKYGKNSKELQKLYRKMDSVDQLNLKRVDLYLNTFQYPDKKRFSHSANIAPWLVIHHSSDINTRNKYFQILKKAYLDNDINSNQFELYLGRTYQLKTGDYPTQEGAYKSEDKINRLIKELSLE</sequence>
<accession>A0A0Q9ZH41</accession>
<evidence type="ECO:0000313" key="1">
    <source>
        <dbReference type="EMBL" id="KRG27395.1"/>
    </source>
</evidence>
<evidence type="ECO:0000313" key="2">
    <source>
        <dbReference type="Proteomes" id="UP000051643"/>
    </source>
</evidence>
<reference evidence="1" key="1">
    <citation type="submission" date="2015-10" db="EMBL/GenBank/DDBJ databases">
        <title>Draft genome sequence of Salegentibacter mishustinae KCTC 12263.</title>
        <authorList>
            <person name="Lin W."/>
            <person name="Zheng Q."/>
        </authorList>
    </citation>
    <scope>NUCLEOTIDE SEQUENCE [LARGE SCALE GENOMIC DNA]</scope>
    <source>
        <strain evidence="1">KCTC 12263</strain>
    </source>
</reference>
<name>A0A0Q9ZH41_9FLAO</name>
<proteinExistence type="predicted"/>
<protein>
    <submittedName>
        <fullName evidence="1">Uncharacterized protein</fullName>
    </submittedName>
</protein>
<dbReference type="Proteomes" id="UP000051643">
    <property type="component" value="Unassembled WGS sequence"/>
</dbReference>
<organism evidence="1 2">
    <name type="scientific">Salegentibacter mishustinae</name>
    <dbReference type="NCBI Taxonomy" id="270918"/>
    <lineage>
        <taxon>Bacteria</taxon>
        <taxon>Pseudomonadati</taxon>
        <taxon>Bacteroidota</taxon>
        <taxon>Flavobacteriia</taxon>
        <taxon>Flavobacteriales</taxon>
        <taxon>Flavobacteriaceae</taxon>
        <taxon>Salegentibacter</taxon>
    </lineage>
</organism>